<evidence type="ECO:0000313" key="1">
    <source>
        <dbReference type="EMBL" id="MDR6785383.1"/>
    </source>
</evidence>
<dbReference type="EMBL" id="JAVDTF010000004">
    <property type="protein sequence ID" value="MDR6785383.1"/>
    <property type="molecule type" value="Genomic_DNA"/>
</dbReference>
<organism evidence="1 2">
    <name type="scientific">Pedobacter africanus</name>
    <dbReference type="NCBI Taxonomy" id="151894"/>
    <lineage>
        <taxon>Bacteria</taxon>
        <taxon>Pseudomonadati</taxon>
        <taxon>Bacteroidota</taxon>
        <taxon>Sphingobacteriia</taxon>
        <taxon>Sphingobacteriales</taxon>
        <taxon>Sphingobacteriaceae</taxon>
        <taxon>Pedobacter</taxon>
    </lineage>
</organism>
<name>A0ACC6L171_9SPHI</name>
<evidence type="ECO:0000313" key="2">
    <source>
        <dbReference type="Proteomes" id="UP001246858"/>
    </source>
</evidence>
<proteinExistence type="predicted"/>
<accession>A0ACC6L171</accession>
<protein>
    <submittedName>
        <fullName evidence="1">Sterol desaturase/sphingolipid hydroxylase (Fatty acid hydroxylase superfamily)</fullName>
    </submittedName>
</protein>
<gene>
    <name evidence="1" type="ORF">J2X78_003968</name>
</gene>
<sequence>MREGIIERMVVMLGISTIRYFVVAGIAFALCYWLFAKKIHKAKIQKKNAPRASFIRDILHSLQTTMIHVVIAYLVLFTPFKAHTLVYDKISDYSLWWFFLSLPVCLVIHDTYFYWMHRLMHHKALFNRVHLLHHKSNNPSPWTSYSFHFFEAWIEGGVLLAIVFLVPVHGIMIEMFVLSAFIINVYGHLGYEIAPKWFRNTWLFEVLNTSVHHNLHHHKFRGNYGLYFRIWDRILKTEHPDYVKEYDKIQASRSTSYNAAIQHPGYAKKRKRE</sequence>
<comment type="caution">
    <text evidence="1">The sequence shown here is derived from an EMBL/GenBank/DDBJ whole genome shotgun (WGS) entry which is preliminary data.</text>
</comment>
<dbReference type="Proteomes" id="UP001246858">
    <property type="component" value="Unassembled WGS sequence"/>
</dbReference>
<reference evidence="1" key="1">
    <citation type="submission" date="2023-07" db="EMBL/GenBank/DDBJ databases">
        <title>Sorghum-associated microbial communities from plants grown in Nebraska, USA.</title>
        <authorList>
            <person name="Schachtman D."/>
        </authorList>
    </citation>
    <scope>NUCLEOTIDE SEQUENCE</scope>
    <source>
        <strain evidence="1">2697</strain>
    </source>
</reference>
<keyword evidence="2" id="KW-1185">Reference proteome</keyword>